<evidence type="ECO:0000313" key="4">
    <source>
        <dbReference type="Proteomes" id="UP000245839"/>
    </source>
</evidence>
<dbReference type="Proteomes" id="UP000251571">
    <property type="component" value="Unassembled WGS sequence"/>
</dbReference>
<dbReference type="AlphaFoldDB" id="A0A2Y9A2F9"/>
<dbReference type="InterPro" id="IPR038330">
    <property type="entry name" value="TspO/MBR-related_sf"/>
</dbReference>
<dbReference type="RefSeq" id="WP_109562907.1">
    <property type="nucleotide sequence ID" value="NZ_QGDJ01000001.1"/>
</dbReference>
<feature type="transmembrane region" description="Helical" evidence="1">
    <location>
        <begin position="212"/>
        <end position="229"/>
    </location>
</feature>
<gene>
    <name evidence="2" type="ORF">BCF38_101753</name>
    <name evidence="3" type="ORF">SAMN05421539_101753</name>
</gene>
<dbReference type="OrthoDB" id="5189031at2"/>
<sequence length="236" mass="24573">MRLRALLILIATLAFAASPLLVPGFGGYEPSQFPVPMEEPPVQPAGYAFSIWGVIYLWLILSAGYGLWRRAGDSAWDATRGALLVSLAVGAVWLPVALASPLWATGLIWIMLGGAVWALLRSPRADRLWLREALGLYAGWLTAASAVSIGLVAAGWGVPPFGPEGWAIAALCLGLAIAVPVSLRAPSPAYGAAVVWALVAVVVQNGAAPVGFFAAAAALGVAALTLWVARRERRAG</sequence>
<reference evidence="3" key="2">
    <citation type="submission" date="2016-10" db="EMBL/GenBank/DDBJ databases">
        <authorList>
            <person name="Cai Z."/>
        </authorList>
    </citation>
    <scope>NUCLEOTIDE SEQUENCE [LARGE SCALE GENOMIC DNA]</scope>
    <source>
        <strain evidence="3">DSM 25227</strain>
    </source>
</reference>
<name>A0A2Y9A2F9_9RHOB</name>
<feature type="transmembrane region" description="Helical" evidence="1">
    <location>
        <begin position="190"/>
        <end position="206"/>
    </location>
</feature>
<reference evidence="2 4" key="3">
    <citation type="submission" date="2018-03" db="EMBL/GenBank/DDBJ databases">
        <title>Genomic Encyclopedia of Archaeal and Bacterial Type Strains, Phase II (KMG-II): from individual species to whole genera.</title>
        <authorList>
            <person name="Goeker M."/>
        </authorList>
    </citation>
    <scope>NUCLEOTIDE SEQUENCE [LARGE SCALE GENOMIC DNA]</scope>
    <source>
        <strain evidence="2 4">DSM 25227</strain>
    </source>
</reference>
<evidence type="ECO:0000313" key="2">
    <source>
        <dbReference type="EMBL" id="PWJ22342.1"/>
    </source>
</evidence>
<evidence type="ECO:0000256" key="1">
    <source>
        <dbReference type="SAM" id="Phobius"/>
    </source>
</evidence>
<protein>
    <recommendedName>
        <fullName evidence="6">TspO/MBR related protein</fullName>
    </recommendedName>
</protein>
<feature type="transmembrane region" description="Helical" evidence="1">
    <location>
        <begin position="48"/>
        <end position="68"/>
    </location>
</feature>
<organism evidence="3 5">
    <name type="scientific">Jannaschia seohaensis</name>
    <dbReference type="NCBI Taxonomy" id="475081"/>
    <lineage>
        <taxon>Bacteria</taxon>
        <taxon>Pseudomonadati</taxon>
        <taxon>Pseudomonadota</taxon>
        <taxon>Alphaproteobacteria</taxon>
        <taxon>Rhodobacterales</taxon>
        <taxon>Roseobacteraceae</taxon>
        <taxon>Jannaschia</taxon>
    </lineage>
</organism>
<dbReference type="EMBL" id="UETC01000001">
    <property type="protein sequence ID" value="SSA38620.1"/>
    <property type="molecule type" value="Genomic_DNA"/>
</dbReference>
<feature type="transmembrane region" description="Helical" evidence="1">
    <location>
        <begin position="102"/>
        <end position="122"/>
    </location>
</feature>
<feature type="transmembrane region" description="Helical" evidence="1">
    <location>
        <begin position="80"/>
        <end position="96"/>
    </location>
</feature>
<evidence type="ECO:0000313" key="3">
    <source>
        <dbReference type="EMBL" id="SSA38620.1"/>
    </source>
</evidence>
<feature type="transmembrane region" description="Helical" evidence="1">
    <location>
        <begin position="165"/>
        <end position="183"/>
    </location>
</feature>
<dbReference type="Proteomes" id="UP000245839">
    <property type="component" value="Unassembled WGS sequence"/>
</dbReference>
<evidence type="ECO:0008006" key="6">
    <source>
        <dbReference type="Google" id="ProtNLM"/>
    </source>
</evidence>
<keyword evidence="1" id="KW-0472">Membrane</keyword>
<proteinExistence type="predicted"/>
<keyword evidence="1" id="KW-0812">Transmembrane</keyword>
<reference evidence="5" key="1">
    <citation type="submission" date="2016-10" db="EMBL/GenBank/DDBJ databases">
        <authorList>
            <person name="Varghese N."/>
            <person name="Submissions S."/>
        </authorList>
    </citation>
    <scope>NUCLEOTIDE SEQUENCE [LARGE SCALE GENOMIC DNA]</scope>
    <source>
        <strain evidence="5">DSM 25227</strain>
    </source>
</reference>
<accession>A0A2Y9A2F9</accession>
<feature type="transmembrane region" description="Helical" evidence="1">
    <location>
        <begin position="134"/>
        <end position="159"/>
    </location>
</feature>
<dbReference type="Gene3D" id="1.20.1260.100">
    <property type="entry name" value="TspO/MBR protein"/>
    <property type="match status" value="1"/>
</dbReference>
<keyword evidence="1" id="KW-1133">Transmembrane helix</keyword>
<keyword evidence="4" id="KW-1185">Reference proteome</keyword>
<dbReference type="EMBL" id="QGDJ01000001">
    <property type="protein sequence ID" value="PWJ22342.1"/>
    <property type="molecule type" value="Genomic_DNA"/>
</dbReference>
<evidence type="ECO:0000313" key="5">
    <source>
        <dbReference type="Proteomes" id="UP000251571"/>
    </source>
</evidence>